<evidence type="ECO:0000313" key="2">
    <source>
        <dbReference type="EMBL" id="GGZ09104.1"/>
    </source>
</evidence>
<sequence length="426" mass="46622">MGTSDFLASAARPLRILHVLDHSIPLHSGYTFRTRSILQQQRALGWETHHITGSKQGDGHDGIDTADGLRFHRTAPARGRLARLPVLNQLAVIDRLAERLLQVASEIKPDILHAHSPALNAVAALRVGRKLGIPVVYEIRAFWEDAAVDHGTSREWGVRYRLTRALETWALRRVDAATTICEGLRAEILGRGIPARKVDVIPNAVDIGDFQVGGTRDAALARQLGLEGKTVLGFIGSFYAYEGLNVLLDALPAMLAHQPDIRLLLVGGGPQDAALRQQAEALGVTEQVIFTGRVPHGDVPRYYNLIDVLCYPRLKMRLTDLVTPLKPLEAMAQGRLLAASDVGGHRELIEDGRTGVLFAAGDAAALARKVLALLASPERWPLLREQGRRFVEEQRSWAASVSRYRKVYGNLVPGMDRAASAAVEQP</sequence>
<reference evidence="2" key="1">
    <citation type="journal article" date="2014" name="Int. J. Syst. Evol. Microbiol.">
        <title>Complete genome sequence of Corynebacterium casei LMG S-19264T (=DSM 44701T), isolated from a smear-ripened cheese.</title>
        <authorList>
            <consortium name="US DOE Joint Genome Institute (JGI-PGF)"/>
            <person name="Walter F."/>
            <person name="Albersmeier A."/>
            <person name="Kalinowski J."/>
            <person name="Ruckert C."/>
        </authorList>
    </citation>
    <scope>NUCLEOTIDE SEQUENCE</scope>
    <source>
        <strain evidence="2">KCTC 12344</strain>
    </source>
</reference>
<dbReference type="InterPro" id="IPR024004">
    <property type="entry name" value="PEP-CTERM/XrtA_GlycosylTrfase"/>
</dbReference>
<dbReference type="InterPro" id="IPR050194">
    <property type="entry name" value="Glycosyltransferase_grp1"/>
</dbReference>
<protein>
    <recommendedName>
        <fullName evidence="1">Glycosyltransferase subfamily 4-like N-terminal domain-containing protein</fullName>
    </recommendedName>
</protein>
<gene>
    <name evidence="2" type="ORF">GCM10007388_48310</name>
</gene>
<dbReference type="CDD" id="cd03794">
    <property type="entry name" value="GT4_WbuB-like"/>
    <property type="match status" value="1"/>
</dbReference>
<evidence type="ECO:0000313" key="3">
    <source>
        <dbReference type="Proteomes" id="UP000619512"/>
    </source>
</evidence>
<dbReference type="Proteomes" id="UP000619512">
    <property type="component" value="Unassembled WGS sequence"/>
</dbReference>
<organism evidence="2 3">
    <name type="scientific">Pseudoduganella plicata</name>
    <dbReference type="NCBI Taxonomy" id="321984"/>
    <lineage>
        <taxon>Bacteria</taxon>
        <taxon>Pseudomonadati</taxon>
        <taxon>Pseudomonadota</taxon>
        <taxon>Betaproteobacteria</taxon>
        <taxon>Burkholderiales</taxon>
        <taxon>Oxalobacteraceae</taxon>
        <taxon>Telluria group</taxon>
        <taxon>Pseudoduganella</taxon>
    </lineage>
</organism>
<name>A0AA88C8Y7_9BURK</name>
<comment type="caution">
    <text evidence="2">The sequence shown here is derived from an EMBL/GenBank/DDBJ whole genome shotgun (WGS) entry which is preliminary data.</text>
</comment>
<dbReference type="NCBIfam" id="TIGR04063">
    <property type="entry name" value="stp3"/>
    <property type="match status" value="1"/>
</dbReference>
<dbReference type="InterPro" id="IPR028098">
    <property type="entry name" value="Glyco_trans_4-like_N"/>
</dbReference>
<dbReference type="PANTHER" id="PTHR45947:SF3">
    <property type="entry name" value="SULFOQUINOVOSYL TRANSFERASE SQD2"/>
    <property type="match status" value="1"/>
</dbReference>
<dbReference type="SUPFAM" id="SSF53756">
    <property type="entry name" value="UDP-Glycosyltransferase/glycogen phosphorylase"/>
    <property type="match status" value="1"/>
</dbReference>
<dbReference type="Gene3D" id="3.40.50.2000">
    <property type="entry name" value="Glycogen Phosphorylase B"/>
    <property type="match status" value="2"/>
</dbReference>
<dbReference type="AlphaFoldDB" id="A0AA88C8Y7"/>
<reference evidence="2" key="2">
    <citation type="submission" date="2022-12" db="EMBL/GenBank/DDBJ databases">
        <authorList>
            <person name="Sun Q."/>
            <person name="Kim S."/>
        </authorList>
    </citation>
    <scope>NUCLEOTIDE SEQUENCE</scope>
    <source>
        <strain evidence="2">KCTC 12344</strain>
    </source>
</reference>
<accession>A0AA88C8Y7</accession>
<dbReference type="Pfam" id="PF13579">
    <property type="entry name" value="Glyco_trans_4_4"/>
    <property type="match status" value="1"/>
</dbReference>
<dbReference type="EMBL" id="BMWW01000012">
    <property type="protein sequence ID" value="GGZ09104.1"/>
    <property type="molecule type" value="Genomic_DNA"/>
</dbReference>
<proteinExistence type="predicted"/>
<dbReference type="PANTHER" id="PTHR45947">
    <property type="entry name" value="SULFOQUINOVOSYL TRANSFERASE SQD2"/>
    <property type="match status" value="1"/>
</dbReference>
<dbReference type="Pfam" id="PF13692">
    <property type="entry name" value="Glyco_trans_1_4"/>
    <property type="match status" value="1"/>
</dbReference>
<feature type="domain" description="Glycosyltransferase subfamily 4-like N-terminal" evidence="1">
    <location>
        <begin position="29"/>
        <end position="203"/>
    </location>
</feature>
<evidence type="ECO:0000259" key="1">
    <source>
        <dbReference type="Pfam" id="PF13579"/>
    </source>
</evidence>
<dbReference type="GO" id="GO:0016758">
    <property type="term" value="F:hexosyltransferase activity"/>
    <property type="evidence" value="ECO:0007669"/>
    <property type="project" value="TreeGrafter"/>
</dbReference>